<evidence type="ECO:0000256" key="6">
    <source>
        <dbReference type="ARBA" id="ARBA00022801"/>
    </source>
</evidence>
<dbReference type="SUPFAM" id="SSF51445">
    <property type="entry name" value="(Trans)glycosidases"/>
    <property type="match status" value="1"/>
</dbReference>
<dbReference type="InterPro" id="IPR055235">
    <property type="entry name" value="ASD1_cat"/>
</dbReference>
<sequence>MKGTIVIQTDVSTGRINRNIYGQFAEHLGRCIYEGMWVGEDSSIPNTNGIRTDVLEALQKLNIPVLRWPGGCFADEYHWKDGVGPYESRKRMVNTHWGRVVENNHFGTHEFLMLCELLECEPYICGNVGSGTVLEMQEWIEYMTFDGDTPMVEWRKQNGREEPWRLTYFGVGNENWGCGGNMRPEYYADLYRRYQTYVRNFGDNRIYKIACGSNGFDFRWTEVLMREAGRFMDGLSLHHYSIGGPNWSEKGSAIDFTEGDWFLVLKNALQMDELIQRHSTIMDQYDPDQRVGLIVDEWGTWYNVEPGTNPGFLYQQNTLRDALVAAVTFDIFHRYCNRVQMANIAQMVNVLQAMVLTEGAKLLCTPTYHVFEMFKVYQDAEALAVDLQTPDYAWGEEKIPQFSTSACKDDSGRIHLSLTNLHPHQVGDLSVALRGWKGAKPQVSGRILTSSEMNAHNTFASPEQVQPEPFDDVQVSEDGLSLQLPPKSVVVITLQP</sequence>
<evidence type="ECO:0000313" key="11">
    <source>
        <dbReference type="Proteomes" id="UP000241639"/>
    </source>
</evidence>
<dbReference type="SUPFAM" id="SSF51011">
    <property type="entry name" value="Glycosyl hydrolase domain"/>
    <property type="match status" value="1"/>
</dbReference>
<evidence type="ECO:0000256" key="1">
    <source>
        <dbReference type="ARBA" id="ARBA00001462"/>
    </source>
</evidence>
<evidence type="ECO:0000256" key="2">
    <source>
        <dbReference type="ARBA" id="ARBA00004881"/>
    </source>
</evidence>
<dbReference type="EMBL" id="PZZP01000001">
    <property type="protein sequence ID" value="PTM59861.1"/>
    <property type="molecule type" value="Genomic_DNA"/>
</dbReference>
<dbReference type="PANTHER" id="PTHR43576">
    <property type="entry name" value="ALPHA-L-ARABINOFURANOSIDASE C-RELATED"/>
    <property type="match status" value="1"/>
</dbReference>
<keyword evidence="7" id="KW-0119">Carbohydrate metabolism</keyword>
<gene>
    <name evidence="10" type="ORF">C8J48_2497</name>
</gene>
<comment type="similarity">
    <text evidence="3">Belongs to the glycosyl hydrolase 51 family.</text>
</comment>
<dbReference type="Proteomes" id="UP000241639">
    <property type="component" value="Unassembled WGS sequence"/>
</dbReference>
<dbReference type="Pfam" id="PF06964">
    <property type="entry name" value="Alpha-L-AF_C"/>
    <property type="match status" value="1"/>
</dbReference>
<keyword evidence="8" id="KW-0326">Glycosidase</keyword>
<evidence type="ECO:0000256" key="5">
    <source>
        <dbReference type="ARBA" id="ARBA00012670"/>
    </source>
</evidence>
<dbReference type="InterPro" id="IPR013780">
    <property type="entry name" value="Glyco_hydro_b"/>
</dbReference>
<dbReference type="GO" id="GO:0000272">
    <property type="term" value="P:polysaccharide catabolic process"/>
    <property type="evidence" value="ECO:0007669"/>
    <property type="project" value="TreeGrafter"/>
</dbReference>
<feature type="domain" description="Alpha-L-arabinofuranosidase C-terminal" evidence="9">
    <location>
        <begin position="296"/>
        <end position="488"/>
    </location>
</feature>
<evidence type="ECO:0000256" key="7">
    <source>
        <dbReference type="ARBA" id="ARBA00023277"/>
    </source>
</evidence>
<accession>A0A2T4ZD90</accession>
<dbReference type="PANTHER" id="PTHR43576:SF2">
    <property type="entry name" value="INTRACELLULAR EXO-ALPHA-L-ARABINOFURANOSIDASE 2"/>
    <property type="match status" value="1"/>
</dbReference>
<dbReference type="Gene3D" id="3.20.20.80">
    <property type="entry name" value="Glycosidases"/>
    <property type="match status" value="1"/>
</dbReference>
<dbReference type="RefSeq" id="WP_107727188.1">
    <property type="nucleotide sequence ID" value="NZ_PZZP01000001.1"/>
</dbReference>
<evidence type="ECO:0000256" key="8">
    <source>
        <dbReference type="ARBA" id="ARBA00023295"/>
    </source>
</evidence>
<evidence type="ECO:0000259" key="9">
    <source>
        <dbReference type="SMART" id="SM00813"/>
    </source>
</evidence>
<comment type="pathway">
    <text evidence="2">Glycan metabolism.</text>
</comment>
<comment type="caution">
    <text evidence="10">The sequence shown here is derived from an EMBL/GenBank/DDBJ whole genome shotgun (WGS) entry which is preliminary data.</text>
</comment>
<evidence type="ECO:0000256" key="4">
    <source>
        <dbReference type="ARBA" id="ARBA00011165"/>
    </source>
</evidence>
<protein>
    <recommendedName>
        <fullName evidence="5">non-reducing end alpha-L-arabinofuranosidase</fullName>
        <ecNumber evidence="5">3.2.1.55</ecNumber>
    </recommendedName>
</protein>
<dbReference type="GO" id="GO:0046373">
    <property type="term" value="P:L-arabinose metabolic process"/>
    <property type="evidence" value="ECO:0007669"/>
    <property type="project" value="InterPro"/>
</dbReference>
<organism evidence="10 11">
    <name type="scientific">Desmospora activa DSM 45169</name>
    <dbReference type="NCBI Taxonomy" id="1121389"/>
    <lineage>
        <taxon>Bacteria</taxon>
        <taxon>Bacillati</taxon>
        <taxon>Bacillota</taxon>
        <taxon>Bacilli</taxon>
        <taxon>Bacillales</taxon>
        <taxon>Thermoactinomycetaceae</taxon>
        <taxon>Desmospora</taxon>
    </lineage>
</organism>
<dbReference type="Gene3D" id="2.60.40.1180">
    <property type="entry name" value="Golgi alpha-mannosidase II"/>
    <property type="match status" value="1"/>
</dbReference>
<dbReference type="SMART" id="SM00813">
    <property type="entry name" value="Alpha-L-AF_C"/>
    <property type="match status" value="1"/>
</dbReference>
<evidence type="ECO:0000313" key="10">
    <source>
        <dbReference type="EMBL" id="PTM59861.1"/>
    </source>
</evidence>
<dbReference type="AlphaFoldDB" id="A0A2T4ZD90"/>
<dbReference type="InterPro" id="IPR017853">
    <property type="entry name" value="GH"/>
</dbReference>
<keyword evidence="11" id="KW-1185">Reference proteome</keyword>
<dbReference type="GO" id="GO:0046556">
    <property type="term" value="F:alpha-L-arabinofuranosidase activity"/>
    <property type="evidence" value="ECO:0007669"/>
    <property type="project" value="UniProtKB-EC"/>
</dbReference>
<dbReference type="OrthoDB" id="9758333at2"/>
<dbReference type="EC" id="3.2.1.55" evidence="5"/>
<proteinExistence type="inferred from homology"/>
<comment type="catalytic activity">
    <reaction evidence="1">
        <text>Hydrolysis of terminal non-reducing alpha-L-arabinofuranoside residues in alpha-L-arabinosides.</text>
        <dbReference type="EC" id="3.2.1.55"/>
    </reaction>
</comment>
<name>A0A2T4ZD90_9BACL</name>
<keyword evidence="6" id="KW-0378">Hydrolase</keyword>
<reference evidence="10 11" key="1">
    <citation type="submission" date="2018-04" db="EMBL/GenBank/DDBJ databases">
        <title>Genomic Encyclopedia of Archaeal and Bacterial Type Strains, Phase II (KMG-II): from individual species to whole genera.</title>
        <authorList>
            <person name="Goeker M."/>
        </authorList>
    </citation>
    <scope>NUCLEOTIDE SEQUENCE [LARGE SCALE GENOMIC DNA]</scope>
    <source>
        <strain evidence="10 11">DSM 45169</strain>
    </source>
</reference>
<dbReference type="InterPro" id="IPR010720">
    <property type="entry name" value="Alpha-L-AF_C"/>
</dbReference>
<dbReference type="Pfam" id="PF22848">
    <property type="entry name" value="ASD1_dom"/>
    <property type="match status" value="1"/>
</dbReference>
<comment type="subunit">
    <text evidence="4">Homohexamer; trimer of dimers.</text>
</comment>
<evidence type="ECO:0000256" key="3">
    <source>
        <dbReference type="ARBA" id="ARBA00007186"/>
    </source>
</evidence>